<accession>A0A177NJC8</accession>
<dbReference type="InterPro" id="IPR012292">
    <property type="entry name" value="Globin/Proto"/>
</dbReference>
<sequence>MNSPLNISLDDQLLAQIVDVWYAKMRDDYRANRYFYDRPLAEQTAPLKQLLRALLANEAVAPQKLSELADAALTAAFARGNAKPSLVNNRDFAFLGTLMNGNIVGDDSEIPRLTLLCPAHSHFLRLNPIDDVYDVALELLRATLAQLNVAAETATQLVNFVAAGKDSMMGRGQPIFDDEEHSSRFSTHG</sequence>
<dbReference type="GO" id="GO:0019825">
    <property type="term" value="F:oxygen binding"/>
    <property type="evidence" value="ECO:0007669"/>
    <property type="project" value="InterPro"/>
</dbReference>
<name>A0A177NJC8_9GAMM</name>
<dbReference type="Gene3D" id="1.10.490.10">
    <property type="entry name" value="Globins"/>
    <property type="match status" value="1"/>
</dbReference>
<dbReference type="GO" id="GO:0020037">
    <property type="term" value="F:heme binding"/>
    <property type="evidence" value="ECO:0007669"/>
    <property type="project" value="InterPro"/>
</dbReference>
<organism evidence="1 2">
    <name type="scientific">Methylomonas koyamae</name>
    <dbReference type="NCBI Taxonomy" id="702114"/>
    <lineage>
        <taxon>Bacteria</taxon>
        <taxon>Pseudomonadati</taxon>
        <taxon>Pseudomonadota</taxon>
        <taxon>Gammaproteobacteria</taxon>
        <taxon>Methylococcales</taxon>
        <taxon>Methylococcaceae</taxon>
        <taxon>Methylomonas</taxon>
    </lineage>
</organism>
<dbReference type="AlphaFoldDB" id="A0A177NJC8"/>
<dbReference type="OrthoDB" id="5572276at2"/>
<comment type="caution">
    <text evidence="1">The sequence shown here is derived from an EMBL/GenBank/DDBJ whole genome shotgun (WGS) entry which is preliminary data.</text>
</comment>
<evidence type="ECO:0000313" key="1">
    <source>
        <dbReference type="EMBL" id="OAI17664.1"/>
    </source>
</evidence>
<dbReference type="RefSeq" id="WP_064040187.1">
    <property type="nucleotide sequence ID" value="NZ_LUUJ01000066.1"/>
</dbReference>
<reference evidence="1 2" key="1">
    <citation type="submission" date="2016-03" db="EMBL/GenBank/DDBJ databases">
        <authorList>
            <person name="Ploux O."/>
        </authorList>
    </citation>
    <scope>NUCLEOTIDE SEQUENCE [LARGE SCALE GENOMIC DNA]</scope>
    <source>
        <strain evidence="1 2">R-45378</strain>
    </source>
</reference>
<proteinExistence type="predicted"/>
<gene>
    <name evidence="1" type="ORF">A1507_10485</name>
</gene>
<dbReference type="Proteomes" id="UP000077857">
    <property type="component" value="Unassembled WGS sequence"/>
</dbReference>
<protein>
    <submittedName>
        <fullName evidence="1">Uncharacterized protein</fullName>
    </submittedName>
</protein>
<dbReference type="EMBL" id="LUUJ01000066">
    <property type="protein sequence ID" value="OAI17664.1"/>
    <property type="molecule type" value="Genomic_DNA"/>
</dbReference>
<evidence type="ECO:0000313" key="2">
    <source>
        <dbReference type="Proteomes" id="UP000077857"/>
    </source>
</evidence>